<dbReference type="Proteomes" id="UP000290682">
    <property type="component" value="Unassembled WGS sequence"/>
</dbReference>
<dbReference type="EMBL" id="REGR01000003">
    <property type="protein sequence ID" value="RXZ44524.1"/>
    <property type="molecule type" value="Genomic_DNA"/>
</dbReference>
<evidence type="ECO:0000313" key="2">
    <source>
        <dbReference type="Proteomes" id="UP000290682"/>
    </source>
</evidence>
<name>A0ABY0FH56_9NEIS</name>
<dbReference type="Pfam" id="PF04214">
    <property type="entry name" value="DUF411"/>
    <property type="match status" value="1"/>
</dbReference>
<sequence length="173" mass="18287">MPLAPCSRPTLPSVSERAEFEGKPIMIRSLIALTGAAVFGLTSLPAWAALPTVTLYKNKQCECCTAWARHLEAAGFTVKTVPMNDVTPVKDRLGVPQKLRACHTAQVGAYTLEGHVPADLVAKVLKDTPRIAGLATPGMPIGSPGMEAPGAKPQPYSVMAYTRSGSASVYAKR</sequence>
<evidence type="ECO:0000313" key="1">
    <source>
        <dbReference type="EMBL" id="RXZ44524.1"/>
    </source>
</evidence>
<organism evidence="1 2">
    <name type="scientific">Crenobacter cavernae</name>
    <dbReference type="NCBI Taxonomy" id="2290923"/>
    <lineage>
        <taxon>Bacteria</taxon>
        <taxon>Pseudomonadati</taxon>
        <taxon>Pseudomonadota</taxon>
        <taxon>Betaproteobacteria</taxon>
        <taxon>Neisseriales</taxon>
        <taxon>Neisseriaceae</taxon>
        <taxon>Crenobacter</taxon>
    </lineage>
</organism>
<accession>A0ABY0FH56</accession>
<protein>
    <submittedName>
        <fullName evidence="1">DUF411 domain-containing protein</fullName>
    </submittedName>
</protein>
<dbReference type="InterPro" id="IPR007332">
    <property type="entry name" value="DUF411"/>
</dbReference>
<gene>
    <name evidence="1" type="ORF">EBB06_05335</name>
</gene>
<keyword evidence="2" id="KW-1185">Reference proteome</keyword>
<reference evidence="1 2" key="1">
    <citation type="submission" date="2018-10" db="EMBL/GenBank/DDBJ databases">
        <title>Draft genome of Fastidiocella sp. strain 375T, a bacterium isolated from a karstic cave dripping water.</title>
        <authorList>
            <person name="Coelho C."/>
            <person name="Verissimo A."/>
            <person name="Tiago I."/>
        </authorList>
    </citation>
    <scope>NUCLEOTIDE SEQUENCE [LARGE SCALE GENOMIC DNA]</scope>
    <source>
        <strain evidence="1 2">CAVE-375</strain>
    </source>
</reference>
<comment type="caution">
    <text evidence="1">The sequence shown here is derived from an EMBL/GenBank/DDBJ whole genome shotgun (WGS) entry which is preliminary data.</text>
</comment>
<proteinExistence type="predicted"/>